<keyword evidence="1" id="KW-0812">Transmembrane</keyword>
<evidence type="ECO:0000313" key="5">
    <source>
        <dbReference type="Proteomes" id="UP000198597"/>
    </source>
</evidence>
<gene>
    <name evidence="3" type="ORF">H7E68_14190</name>
    <name evidence="4" type="ORF">SAMN04488529_11550</name>
</gene>
<dbReference type="Gene3D" id="2.170.130.30">
    <property type="match status" value="1"/>
</dbReference>
<name>A0A1H0VAY5_9CLOT</name>
<keyword evidence="1" id="KW-0472">Membrane</keyword>
<reference evidence="4 5" key="1">
    <citation type="submission" date="2016-10" db="EMBL/GenBank/DDBJ databases">
        <authorList>
            <person name="de Groot N.N."/>
        </authorList>
    </citation>
    <scope>NUCLEOTIDE SEQUENCE [LARGE SCALE GENOMIC DNA]</scope>
    <source>
        <strain evidence="4 5">DSM 12272</strain>
    </source>
</reference>
<dbReference type="OrthoDB" id="1906526at2"/>
<sequence length="131" mass="14718">MNNKKVLVSLLIVIIAIGGYFSYNKFLTEKTVKGNKEITVTVINKDENYEKEHIHRTDAEKLGVALDEMGIAETSKGDFGRMVTKVDGIDTEMAKQQWWNIAINGEDAQTGIDDTVIKDGDKIEFIYKVGF</sequence>
<evidence type="ECO:0000313" key="4">
    <source>
        <dbReference type="EMBL" id="SDP75702.1"/>
    </source>
</evidence>
<dbReference type="AlphaFoldDB" id="A0A1H0VAY5"/>
<evidence type="ECO:0000313" key="3">
    <source>
        <dbReference type="EMBL" id="MBB6715852.1"/>
    </source>
</evidence>
<protein>
    <submittedName>
        <fullName evidence="3">DUF4430 domain-containing protein</fullName>
    </submittedName>
</protein>
<keyword evidence="5" id="KW-1185">Reference proteome</keyword>
<dbReference type="EMBL" id="FNJM01000015">
    <property type="protein sequence ID" value="SDP75702.1"/>
    <property type="molecule type" value="Genomic_DNA"/>
</dbReference>
<dbReference type="EMBL" id="JACKWY010000009">
    <property type="protein sequence ID" value="MBB6715852.1"/>
    <property type="molecule type" value="Genomic_DNA"/>
</dbReference>
<proteinExistence type="predicted"/>
<feature type="transmembrane region" description="Helical" evidence="1">
    <location>
        <begin position="6"/>
        <end position="23"/>
    </location>
</feature>
<accession>A0A1H0VAY5</accession>
<evidence type="ECO:0000259" key="2">
    <source>
        <dbReference type="Pfam" id="PF14478"/>
    </source>
</evidence>
<evidence type="ECO:0000256" key="1">
    <source>
        <dbReference type="SAM" id="Phobius"/>
    </source>
</evidence>
<dbReference type="InterPro" id="IPR027954">
    <property type="entry name" value="Transcobalamin-like_C"/>
</dbReference>
<dbReference type="Proteomes" id="UP000585258">
    <property type="component" value="Unassembled WGS sequence"/>
</dbReference>
<dbReference type="STRING" id="94869.SAMN04488529_11550"/>
<feature type="domain" description="Transcobalamin-like C-terminal" evidence="2">
    <location>
        <begin position="65"/>
        <end position="128"/>
    </location>
</feature>
<evidence type="ECO:0000313" key="6">
    <source>
        <dbReference type="Proteomes" id="UP000585258"/>
    </source>
</evidence>
<dbReference type="SUPFAM" id="SSF54285">
    <property type="entry name" value="MoaD/ThiS"/>
    <property type="match status" value="1"/>
</dbReference>
<reference evidence="3 6" key="2">
    <citation type="submission" date="2020-08" db="EMBL/GenBank/DDBJ databases">
        <title>Clostridia isolated from Swiss meat.</title>
        <authorList>
            <person name="Wambui J."/>
            <person name="Stevens M.J.A."/>
            <person name="Stephan R."/>
        </authorList>
    </citation>
    <scope>NUCLEOTIDE SEQUENCE [LARGE SCALE GENOMIC DNA]</scope>
    <source>
        <strain evidence="3 6">CM001</strain>
    </source>
</reference>
<dbReference type="InterPro" id="IPR016155">
    <property type="entry name" value="Mopterin_synth/thiamin_S_b"/>
</dbReference>
<organism evidence="4 5">
    <name type="scientific">Clostridium gasigenes</name>
    <dbReference type="NCBI Taxonomy" id="94869"/>
    <lineage>
        <taxon>Bacteria</taxon>
        <taxon>Bacillati</taxon>
        <taxon>Bacillota</taxon>
        <taxon>Clostridia</taxon>
        <taxon>Eubacteriales</taxon>
        <taxon>Clostridiaceae</taxon>
        <taxon>Clostridium</taxon>
    </lineage>
</organism>
<keyword evidence="1" id="KW-1133">Transmembrane helix</keyword>
<dbReference type="RefSeq" id="WP_089972353.1">
    <property type="nucleotide sequence ID" value="NZ_CP071376.1"/>
</dbReference>
<dbReference type="GeneID" id="65308191"/>
<dbReference type="Proteomes" id="UP000198597">
    <property type="component" value="Unassembled WGS sequence"/>
</dbReference>
<dbReference type="Pfam" id="PF14478">
    <property type="entry name" value="DUF4430"/>
    <property type="match status" value="1"/>
</dbReference>